<feature type="transmembrane region" description="Helical" evidence="1">
    <location>
        <begin position="186"/>
        <end position="206"/>
    </location>
</feature>
<feature type="transmembrane region" description="Helical" evidence="1">
    <location>
        <begin position="123"/>
        <end position="146"/>
    </location>
</feature>
<dbReference type="Proteomes" id="UP000622547">
    <property type="component" value="Unassembled WGS sequence"/>
</dbReference>
<evidence type="ECO:0000313" key="2">
    <source>
        <dbReference type="EMBL" id="GII40652.1"/>
    </source>
</evidence>
<feature type="transmembrane region" description="Helical" evidence="1">
    <location>
        <begin position="297"/>
        <end position="315"/>
    </location>
</feature>
<feature type="transmembrane region" description="Helical" evidence="1">
    <location>
        <begin position="344"/>
        <end position="362"/>
    </location>
</feature>
<proteinExistence type="predicted"/>
<comment type="caution">
    <text evidence="2">The sequence shown here is derived from an EMBL/GenBank/DDBJ whole genome shotgun (WGS) entry which is preliminary data.</text>
</comment>
<evidence type="ECO:0000313" key="3">
    <source>
        <dbReference type="Proteomes" id="UP000622547"/>
    </source>
</evidence>
<feature type="transmembrane region" description="Helical" evidence="1">
    <location>
        <begin position="504"/>
        <end position="527"/>
    </location>
</feature>
<feature type="transmembrane region" description="Helical" evidence="1">
    <location>
        <begin position="462"/>
        <end position="484"/>
    </location>
</feature>
<keyword evidence="3" id="KW-1185">Reference proteome</keyword>
<feature type="transmembrane region" description="Helical" evidence="1">
    <location>
        <begin position="80"/>
        <end position="102"/>
    </location>
</feature>
<keyword evidence="1" id="KW-0812">Transmembrane</keyword>
<evidence type="ECO:0000256" key="1">
    <source>
        <dbReference type="SAM" id="Phobius"/>
    </source>
</evidence>
<keyword evidence="1" id="KW-0472">Membrane</keyword>
<keyword evidence="1" id="KW-1133">Transmembrane helix</keyword>
<name>A0A8J3U9J6_9ACTN</name>
<feature type="transmembrane region" description="Helical" evidence="1">
    <location>
        <begin position="395"/>
        <end position="419"/>
    </location>
</feature>
<organism evidence="2 3">
    <name type="scientific">Planotetraspora phitsanulokensis</name>
    <dbReference type="NCBI Taxonomy" id="575192"/>
    <lineage>
        <taxon>Bacteria</taxon>
        <taxon>Bacillati</taxon>
        <taxon>Actinomycetota</taxon>
        <taxon>Actinomycetes</taxon>
        <taxon>Streptosporangiales</taxon>
        <taxon>Streptosporangiaceae</taxon>
        <taxon>Planotetraspora</taxon>
    </lineage>
</organism>
<dbReference type="RefSeq" id="WP_204076165.1">
    <property type="nucleotide sequence ID" value="NZ_BAABHI010000006.1"/>
</dbReference>
<gene>
    <name evidence="2" type="ORF">Pph01_56550</name>
</gene>
<feature type="transmembrane region" description="Helical" evidence="1">
    <location>
        <begin position="431"/>
        <end position="455"/>
    </location>
</feature>
<dbReference type="EMBL" id="BOOP01000027">
    <property type="protein sequence ID" value="GII40652.1"/>
    <property type="molecule type" value="Genomic_DNA"/>
</dbReference>
<accession>A0A8J3U9J6</accession>
<feature type="transmembrane region" description="Helical" evidence="1">
    <location>
        <begin position="20"/>
        <end position="40"/>
    </location>
</feature>
<protein>
    <submittedName>
        <fullName evidence="2">Exporter of polyketide antibiotics</fullName>
    </submittedName>
</protein>
<sequence>MNTLAGTGALVRLILRRDRFLMPLWVVLMALVPMFLGSSIKQLYPTAAAVGEYARENLGNSTFIVLYGRIYDTSLGGVTFWRASSGMLIIGIISMLVVIRHTRVEEEAGRRELLGSAVVGRHAGLAAALIATICANLVLAVLLALGLTGLGLPAGGSFAAGLAWAATGGIFAAVGALVAQLTEGAGAARGVGVTVAGAAFLLRAVGDVAGEGADPSWVSWLSPLGWMSQMRAFGQEQWWVLAPAVALIALLVAVAFALQARRDVAAGLLPPRLGPAEASAGLRTPLALAWRLHRGSLIGWTAGFAVLGAVFGGVAKSAQDMLAGNQQLMEIFERMGGESALSDVVIVGTMGISALIASGYAVQATLRMRTEEAGLRSEPVLVTSVGRVSWALSHLVFALFGPLVAMAVEGLVTGLVYGVSVGDPGREIPRGLAAALVQLPAIWVLAGLTTALYGLRPRLAPAVGWAGLGVCLFLGLIGAAVQLSQAVLDVSPFTHIPKIPGGDLAGVPLVVLVAVAGALLALGLAAFRRRDVPVA</sequence>
<feature type="transmembrane region" description="Helical" evidence="1">
    <location>
        <begin position="238"/>
        <end position="258"/>
    </location>
</feature>
<reference evidence="2 3" key="1">
    <citation type="submission" date="2021-01" db="EMBL/GenBank/DDBJ databases">
        <title>Whole genome shotgun sequence of Planotetraspora phitsanulokensis NBRC 104273.</title>
        <authorList>
            <person name="Komaki H."/>
            <person name="Tamura T."/>
        </authorList>
    </citation>
    <scope>NUCLEOTIDE SEQUENCE [LARGE SCALE GENOMIC DNA]</scope>
    <source>
        <strain evidence="2 3">NBRC 104273</strain>
    </source>
</reference>
<dbReference type="AlphaFoldDB" id="A0A8J3U9J6"/>
<feature type="transmembrane region" description="Helical" evidence="1">
    <location>
        <begin position="158"/>
        <end position="179"/>
    </location>
</feature>